<keyword evidence="4" id="KW-0732">Signal</keyword>
<dbReference type="OrthoDB" id="3200163at2759"/>
<feature type="active site" description="Charge relay system" evidence="3">
    <location>
        <position position="455"/>
    </location>
</feature>
<sequence>MASLLSLQVVQRTFIVLTLGTLISAIPPDLTIQTNYGQLRGMDLGQSYGFWGIPFAEPPVGDGRLREPLPPVPWSDIRNATEHSDGCMQLCHEPPPACPLTWSEDCLYLDIWVPKSGRTDYPVFLFMHGGAFRDGSGGALLYDSRLIAQEMDAIIVTINYRMEAFGFVFLGDVYDPATGKIENVVNLGLKDQQMAFKWTKENIAFFDGDPNRVTIGGQSAGAQSTGVHLLMESSKDLFDQAIMLSNPYSLPYKTIEDGRKLATAVASNIGCEDVLDLECWRAASSQDLLDASRAATNTGYNPNELLQLFEPWGPGVGEFTEIPEEVTEAYQKGQAQRKPTIFGSVREEGRLYIFLLFQQTLPTLRYRLFLRAVMPAIFPQLMDLYPADRTPGADQREILSELATDFIFHCSALNATLGMAEHGHLDYYHYVFDSAFSFEEQWTDDFKMCWGHVCHGGDLAYVFRTPPLGGVEFNEGEEILADHMSAYISNFLHTGNPNVAGTEELKAKQAQFGGRRPHWPRMTEKPNNYYTMYYSTCSGNTVLTNYREKYCQLFDEFGYYKVPRLNSIDEELFYEEPFDANGNEL</sequence>
<evidence type="ECO:0000256" key="2">
    <source>
        <dbReference type="ARBA" id="ARBA00022801"/>
    </source>
</evidence>
<name>A0A9Q1CL16_HOLLE</name>
<dbReference type="Proteomes" id="UP001152320">
    <property type="component" value="Chromosome 2"/>
</dbReference>
<feature type="signal peptide" evidence="4">
    <location>
        <begin position="1"/>
        <end position="25"/>
    </location>
</feature>
<dbReference type="GO" id="GO:0004104">
    <property type="term" value="F:cholinesterase activity"/>
    <property type="evidence" value="ECO:0007669"/>
    <property type="project" value="InterPro"/>
</dbReference>
<dbReference type="AlphaFoldDB" id="A0A9Q1CL16"/>
<dbReference type="PANTHER" id="PTHR45570:SF2">
    <property type="entry name" value="ACETYLCHOLINESTERASE 1-LIKE"/>
    <property type="match status" value="1"/>
</dbReference>
<dbReference type="PROSITE" id="PS00941">
    <property type="entry name" value="CARBOXYLESTERASE_B_2"/>
    <property type="match status" value="1"/>
</dbReference>
<dbReference type="PANTHER" id="PTHR45570">
    <property type="entry name" value="CARBOXYLIC ESTER HYDROLASE"/>
    <property type="match status" value="1"/>
</dbReference>
<dbReference type="InterPro" id="IPR000997">
    <property type="entry name" value="Cholinesterase"/>
</dbReference>
<accession>A0A9Q1CL16</accession>
<reference evidence="6" key="1">
    <citation type="submission" date="2021-10" db="EMBL/GenBank/DDBJ databases">
        <title>Tropical sea cucumber genome reveals ecological adaptation and Cuvierian tubules defense mechanism.</title>
        <authorList>
            <person name="Chen T."/>
        </authorList>
    </citation>
    <scope>NUCLEOTIDE SEQUENCE</scope>
    <source>
        <strain evidence="6">Nanhai2018</strain>
        <tissue evidence="6">Muscle</tissue>
    </source>
</reference>
<keyword evidence="2" id="KW-0378">Hydrolase</keyword>
<evidence type="ECO:0000256" key="3">
    <source>
        <dbReference type="PIRSR" id="PIRSR600997-1"/>
    </source>
</evidence>
<evidence type="ECO:0000256" key="4">
    <source>
        <dbReference type="SAM" id="SignalP"/>
    </source>
</evidence>
<dbReference type="PRINTS" id="PR00878">
    <property type="entry name" value="CHOLNESTRASE"/>
</dbReference>
<dbReference type="Gene3D" id="3.40.50.1820">
    <property type="entry name" value="alpha/beta hydrolase"/>
    <property type="match status" value="1"/>
</dbReference>
<comment type="caution">
    <text evidence="6">The sequence shown here is derived from an EMBL/GenBank/DDBJ whole genome shotgun (WGS) entry which is preliminary data.</text>
</comment>
<gene>
    <name evidence="6" type="ORF">HOLleu_05692</name>
</gene>
<evidence type="ECO:0000259" key="5">
    <source>
        <dbReference type="Pfam" id="PF00135"/>
    </source>
</evidence>
<dbReference type="EMBL" id="JAIZAY010000002">
    <property type="protein sequence ID" value="KAJ8046866.1"/>
    <property type="molecule type" value="Genomic_DNA"/>
</dbReference>
<comment type="similarity">
    <text evidence="1">Belongs to the type-B carboxylesterase/lipase family.</text>
</comment>
<feature type="domain" description="Carboxylesterase type B" evidence="5">
    <location>
        <begin position="30"/>
        <end position="552"/>
    </location>
</feature>
<dbReference type="InterPro" id="IPR002018">
    <property type="entry name" value="CarbesteraseB"/>
</dbReference>
<feature type="active site" description="Acyl-ester intermediate" evidence="3">
    <location>
        <position position="219"/>
    </location>
</feature>
<dbReference type="Pfam" id="PF00135">
    <property type="entry name" value="COesterase"/>
    <property type="match status" value="1"/>
</dbReference>
<evidence type="ECO:0000256" key="1">
    <source>
        <dbReference type="ARBA" id="ARBA00005964"/>
    </source>
</evidence>
<dbReference type="SUPFAM" id="SSF53474">
    <property type="entry name" value="alpha/beta-Hydrolases"/>
    <property type="match status" value="1"/>
</dbReference>
<evidence type="ECO:0000313" key="7">
    <source>
        <dbReference type="Proteomes" id="UP001152320"/>
    </source>
</evidence>
<proteinExistence type="inferred from homology"/>
<dbReference type="InterPro" id="IPR029058">
    <property type="entry name" value="AB_hydrolase_fold"/>
</dbReference>
<feature type="active site" description="Charge relay system" evidence="3">
    <location>
        <position position="348"/>
    </location>
</feature>
<feature type="chain" id="PRO_5040322997" evidence="4">
    <location>
        <begin position="26"/>
        <end position="585"/>
    </location>
</feature>
<protein>
    <submittedName>
        <fullName evidence="6">cAMP-regulated D2 protein</fullName>
    </submittedName>
</protein>
<dbReference type="InterPro" id="IPR019819">
    <property type="entry name" value="Carboxylesterase_B_CS"/>
</dbReference>
<organism evidence="6 7">
    <name type="scientific">Holothuria leucospilota</name>
    <name type="common">Black long sea cucumber</name>
    <name type="synonym">Mertensiothuria leucospilota</name>
    <dbReference type="NCBI Taxonomy" id="206669"/>
    <lineage>
        <taxon>Eukaryota</taxon>
        <taxon>Metazoa</taxon>
        <taxon>Echinodermata</taxon>
        <taxon>Eleutherozoa</taxon>
        <taxon>Echinozoa</taxon>
        <taxon>Holothuroidea</taxon>
        <taxon>Aspidochirotacea</taxon>
        <taxon>Aspidochirotida</taxon>
        <taxon>Holothuriidae</taxon>
        <taxon>Holothuria</taxon>
    </lineage>
</organism>
<evidence type="ECO:0000313" key="6">
    <source>
        <dbReference type="EMBL" id="KAJ8046866.1"/>
    </source>
</evidence>
<keyword evidence="7" id="KW-1185">Reference proteome</keyword>